<dbReference type="EMBL" id="UGMG01000004">
    <property type="protein sequence ID" value="STX11899.1"/>
    <property type="molecule type" value="Genomic_DNA"/>
</dbReference>
<keyword evidence="1" id="KW-0966">Cell projection</keyword>
<accession>A0A378H6E2</accession>
<organism evidence="1 2">
    <name type="scientific">Klebsiella pneumoniae</name>
    <dbReference type="NCBI Taxonomy" id="573"/>
    <lineage>
        <taxon>Bacteria</taxon>
        <taxon>Pseudomonadati</taxon>
        <taxon>Pseudomonadota</taxon>
        <taxon>Gammaproteobacteria</taxon>
        <taxon>Enterobacterales</taxon>
        <taxon>Enterobacteriaceae</taxon>
        <taxon>Klebsiella/Raoultella group</taxon>
        <taxon>Klebsiella</taxon>
        <taxon>Klebsiella pneumoniae complex</taxon>
    </lineage>
</organism>
<protein>
    <submittedName>
        <fullName evidence="1">Flagellar biosynthesis, cell-distal portion of basal-body rod</fullName>
    </submittedName>
</protein>
<evidence type="ECO:0000313" key="1">
    <source>
        <dbReference type="EMBL" id="STX11899.1"/>
    </source>
</evidence>
<dbReference type="AlphaFoldDB" id="A0A378H6E2"/>
<keyword evidence="1" id="KW-0282">Flagellum</keyword>
<dbReference type="Proteomes" id="UP000255239">
    <property type="component" value="Unassembled WGS sequence"/>
</dbReference>
<sequence>MNSCIPGEVSIKSLIPLSKQYMTLAAAQADIVNIPVNSTTYVRSPDGSALADEYMNVAGTLTATGRRMPSQQSVDEKP</sequence>
<gene>
    <name evidence="1" type="ORF">NCTC11679_06358</name>
</gene>
<keyword evidence="1" id="KW-0969">Cilium</keyword>
<evidence type="ECO:0000313" key="2">
    <source>
        <dbReference type="Proteomes" id="UP000255239"/>
    </source>
</evidence>
<name>A0A378H6E2_KLEPN</name>
<reference evidence="1 2" key="1">
    <citation type="submission" date="2018-06" db="EMBL/GenBank/DDBJ databases">
        <authorList>
            <consortium name="Pathogen Informatics"/>
            <person name="Doyle S."/>
        </authorList>
    </citation>
    <scope>NUCLEOTIDE SEQUENCE [LARGE SCALE GENOMIC DNA]</scope>
    <source>
        <strain evidence="1 2">NCTC11679</strain>
    </source>
</reference>
<proteinExistence type="predicted"/>